<dbReference type="PANTHER" id="PTHR30363">
    <property type="entry name" value="HTH-TYPE TRANSCRIPTIONAL REGULATOR SRLR-RELATED"/>
    <property type="match status" value="1"/>
</dbReference>
<dbReference type="KEGG" id="daa:AKL17_3743"/>
<dbReference type="SUPFAM" id="SSF100950">
    <property type="entry name" value="NagB/RpiA/CoA transferase-like"/>
    <property type="match status" value="1"/>
</dbReference>
<gene>
    <name evidence="6" type="ORF">AKL17_3743</name>
</gene>
<protein>
    <submittedName>
        <fullName evidence="6">Glycerol-3-phosphate transcriptional regulator protein</fullName>
    </submittedName>
</protein>
<organism evidence="6 7">
    <name type="scientific">Frigidibacter mobilis</name>
    <dbReference type="NCBI Taxonomy" id="1335048"/>
    <lineage>
        <taxon>Bacteria</taxon>
        <taxon>Pseudomonadati</taxon>
        <taxon>Pseudomonadota</taxon>
        <taxon>Alphaproteobacteria</taxon>
        <taxon>Rhodobacterales</taxon>
        <taxon>Paracoccaceae</taxon>
        <taxon>Frigidibacter</taxon>
    </lineage>
</organism>
<dbReference type="InterPro" id="IPR036390">
    <property type="entry name" value="WH_DNA-bd_sf"/>
</dbReference>
<keyword evidence="1" id="KW-0678">Repressor</keyword>
<keyword evidence="4" id="KW-0804">Transcription</keyword>
<dbReference type="InterPro" id="IPR050313">
    <property type="entry name" value="Carb_Metab_HTH_regulators"/>
</dbReference>
<dbReference type="SUPFAM" id="SSF46785">
    <property type="entry name" value="Winged helix' DNA-binding domain"/>
    <property type="match status" value="1"/>
</dbReference>
<evidence type="ECO:0000256" key="3">
    <source>
        <dbReference type="ARBA" id="ARBA00023125"/>
    </source>
</evidence>
<dbReference type="PROSITE" id="PS00894">
    <property type="entry name" value="HTH_DEOR_1"/>
    <property type="match status" value="1"/>
</dbReference>
<evidence type="ECO:0000256" key="2">
    <source>
        <dbReference type="ARBA" id="ARBA00023015"/>
    </source>
</evidence>
<sequence>MGCGRKLSQPIFLQDGRQPVIRHEYRGDMAARHMEIEDKKSLRHRLLMEQIVAQRYISLDEVSRRFSVTTQTARRDIMELEKQGKLRRLHGGAMIANSIEPGELRSRRIRNAQAKERIGVCVAGLIDDGASVFLDTGSTCEAIARALVCRKNLRVVSYSLRIAAYLSEVTDFIIAVPGGFVRHVDGGVFQEKTPSFISGFKFDTAIVSVSGVDDEGDLCDDDQGEVEAVRSAMGQAQKVLLAVDSSKFGHRGHVRLGSLGEVDLLVSEAAPPEPIAAAARLGGVSFHRA</sequence>
<dbReference type="Pfam" id="PF08220">
    <property type="entry name" value="HTH_DeoR"/>
    <property type="match status" value="1"/>
</dbReference>
<evidence type="ECO:0000256" key="4">
    <source>
        <dbReference type="ARBA" id="ARBA00023163"/>
    </source>
</evidence>
<keyword evidence="3" id="KW-0238">DNA-binding</keyword>
<evidence type="ECO:0000256" key="1">
    <source>
        <dbReference type="ARBA" id="ARBA00022491"/>
    </source>
</evidence>
<dbReference type="InterPro" id="IPR001034">
    <property type="entry name" value="DeoR_HTH"/>
</dbReference>
<evidence type="ECO:0000259" key="5">
    <source>
        <dbReference type="PROSITE" id="PS51000"/>
    </source>
</evidence>
<dbReference type="SMART" id="SM00420">
    <property type="entry name" value="HTH_DEOR"/>
    <property type="match status" value="1"/>
</dbReference>
<feature type="domain" description="HTH deoR-type" evidence="5">
    <location>
        <begin position="40"/>
        <end position="95"/>
    </location>
</feature>
<dbReference type="EMBL" id="CP012661">
    <property type="protein sequence ID" value="AMY70966.1"/>
    <property type="molecule type" value="Genomic_DNA"/>
</dbReference>
<name>A0A159Z6K4_9RHOB</name>
<dbReference type="STRING" id="1335048.AKL17_3743"/>
<evidence type="ECO:0000313" key="6">
    <source>
        <dbReference type="EMBL" id="AMY70966.1"/>
    </source>
</evidence>
<dbReference type="GO" id="GO:0003700">
    <property type="term" value="F:DNA-binding transcription factor activity"/>
    <property type="evidence" value="ECO:0007669"/>
    <property type="project" value="InterPro"/>
</dbReference>
<dbReference type="PANTHER" id="PTHR30363:SF4">
    <property type="entry name" value="GLYCEROL-3-PHOSPHATE REGULON REPRESSOR"/>
    <property type="match status" value="1"/>
</dbReference>
<keyword evidence="2" id="KW-0805">Transcription regulation</keyword>
<dbReference type="PROSITE" id="PS51000">
    <property type="entry name" value="HTH_DEOR_2"/>
    <property type="match status" value="1"/>
</dbReference>
<dbReference type="GO" id="GO:0003677">
    <property type="term" value="F:DNA binding"/>
    <property type="evidence" value="ECO:0007669"/>
    <property type="project" value="UniProtKB-KW"/>
</dbReference>
<dbReference type="InterPro" id="IPR037171">
    <property type="entry name" value="NagB/RpiA_transferase-like"/>
</dbReference>
<keyword evidence="7" id="KW-1185">Reference proteome</keyword>
<dbReference type="InterPro" id="IPR018356">
    <property type="entry name" value="Tscrpt_reg_HTH_DeoR_CS"/>
</dbReference>
<dbReference type="InterPro" id="IPR014036">
    <property type="entry name" value="DeoR-like_C"/>
</dbReference>
<dbReference type="Pfam" id="PF00455">
    <property type="entry name" value="DeoRC"/>
    <property type="match status" value="1"/>
</dbReference>
<accession>A0A159Z6K4</accession>
<dbReference type="Proteomes" id="UP000076128">
    <property type="component" value="Chromosome"/>
</dbReference>
<dbReference type="SMART" id="SM01134">
    <property type="entry name" value="DeoRC"/>
    <property type="match status" value="1"/>
</dbReference>
<dbReference type="PRINTS" id="PR00037">
    <property type="entry name" value="HTHLACR"/>
</dbReference>
<dbReference type="AlphaFoldDB" id="A0A159Z6K4"/>
<evidence type="ECO:0000313" key="7">
    <source>
        <dbReference type="Proteomes" id="UP000076128"/>
    </source>
</evidence>
<reference evidence="6 7" key="1">
    <citation type="submission" date="2015-09" db="EMBL/GenBank/DDBJ databases">
        <title>Complete genome sequence of Defluviimonas alba cai42t isolated from an oilfield in Xinjiang.</title>
        <authorList>
            <person name="Geng S."/>
            <person name="Pan X."/>
            <person name="Wu X."/>
        </authorList>
    </citation>
    <scope>NUCLEOTIDE SEQUENCE [LARGE SCALE GENOMIC DNA]</scope>
    <source>
        <strain evidence="7">cai42</strain>
    </source>
</reference>
<proteinExistence type="predicted"/>
<dbReference type="Gene3D" id="3.40.50.1360">
    <property type="match status" value="1"/>
</dbReference>